<reference evidence="5 6" key="3">
    <citation type="submission" date="2017-03" db="EMBL/GenBank/DDBJ databases">
        <authorList>
            <person name="Regsiter A."/>
            <person name="William W."/>
        </authorList>
    </citation>
    <scope>NUCLEOTIDE SEQUENCE [LARGE SCALE GENOMIC DNA]</scope>
    <source>
        <strain evidence="5">PRJEB5721</strain>
    </source>
</reference>
<dbReference type="GO" id="GO:0019323">
    <property type="term" value="P:pentose catabolic process"/>
    <property type="evidence" value="ECO:0007669"/>
    <property type="project" value="TreeGrafter"/>
</dbReference>
<dbReference type="Pfam" id="PF00596">
    <property type="entry name" value="Aldolase_II"/>
    <property type="match status" value="1"/>
</dbReference>
<dbReference type="InterPro" id="IPR036409">
    <property type="entry name" value="Aldolase_II/adducin_N_sf"/>
</dbReference>
<keyword evidence="6" id="KW-1185">Reference proteome</keyword>
<dbReference type="PANTHER" id="PTHR22789">
    <property type="entry name" value="FUCULOSE PHOSPHATE ALDOLASE"/>
    <property type="match status" value="1"/>
</dbReference>
<feature type="domain" description="Class II aldolase/adducin N-terminal" evidence="3">
    <location>
        <begin position="9"/>
        <end position="187"/>
    </location>
</feature>
<dbReference type="Proteomes" id="UP000193925">
    <property type="component" value="Chromosome AFERRI"/>
</dbReference>
<reference evidence="4" key="1">
    <citation type="submission" date="2014-03" db="EMBL/GenBank/DDBJ databases">
        <authorList>
            <person name="Genoscope - CEA"/>
        </authorList>
    </citation>
    <scope>NUCLEOTIDE SEQUENCE [LARGE SCALE GENOMIC DNA]</scope>
    <source>
        <strain evidence="4">CF27</strain>
    </source>
</reference>
<evidence type="ECO:0000313" key="5">
    <source>
        <dbReference type="EMBL" id="SMH65137.1"/>
    </source>
</evidence>
<evidence type="ECO:0000313" key="4">
    <source>
        <dbReference type="EMBL" id="CDQ12320.1"/>
    </source>
</evidence>
<accession>A0A060UV84</accession>
<keyword evidence="2" id="KW-0456">Lyase</keyword>
<dbReference type="EMBL" id="CCCS020000001">
    <property type="protein sequence ID" value="CDQ12320.1"/>
    <property type="molecule type" value="Genomic_DNA"/>
</dbReference>
<dbReference type="GO" id="GO:0016832">
    <property type="term" value="F:aldehyde-lyase activity"/>
    <property type="evidence" value="ECO:0007669"/>
    <property type="project" value="TreeGrafter"/>
</dbReference>
<dbReference type="InterPro" id="IPR050197">
    <property type="entry name" value="Aldolase_class_II_sugar_metab"/>
</dbReference>
<proteinExistence type="predicted"/>
<evidence type="ECO:0000259" key="3">
    <source>
        <dbReference type="SMART" id="SM01007"/>
    </source>
</evidence>
<evidence type="ECO:0000313" key="6">
    <source>
        <dbReference type="Proteomes" id="UP000193925"/>
    </source>
</evidence>
<dbReference type="GO" id="GO:0005829">
    <property type="term" value="C:cytosol"/>
    <property type="evidence" value="ECO:0007669"/>
    <property type="project" value="TreeGrafter"/>
</dbReference>
<dbReference type="PANTHER" id="PTHR22789:SF0">
    <property type="entry name" value="3-OXO-TETRONATE 4-PHOSPHATE DECARBOXYLASE-RELATED"/>
    <property type="match status" value="1"/>
</dbReference>
<reference evidence="4" key="2">
    <citation type="submission" date="2014-07" db="EMBL/GenBank/DDBJ databases">
        <title>Initial genome analysis of the psychrotolerant acidophile Acidithiobacillus ferrivorans CF27: insights into iron and sulfur oxidation pathways and into biofilm formation.</title>
        <authorList>
            <person name="Talla E."/>
            <person name="Hedrich S."/>
            <person name="Mangenot S."/>
            <person name="Ji B."/>
            <person name="Johnson D.B."/>
            <person name="Barbe V."/>
            <person name="Bonnefoy V."/>
        </authorList>
    </citation>
    <scope>NUCLEOTIDE SEQUENCE [LARGE SCALE GENOMIC DNA]</scope>
    <source>
        <strain evidence="4">CF27</strain>
    </source>
</reference>
<sequence>MNTQSIGQNLLDTANRLRDRELLFHGNHANLSVRSGERMLMTRGGDVAQLRADDLDWVGLDGSGQEAFQPTFREVIEMHAKVYSQRRDFGGIIHCHPAHLTAFAIAQQPLPAVYEPLLRLGIHEEVPVVAWAPRGSQESVEGILRAFVNPAISAVLLSNHGVLVAGADLGEALARLTALEEAAELVLHARALGGAKPLPKAAYEEVVGRQHQFQMTS</sequence>
<protein>
    <submittedName>
        <fullName evidence="4">Class II aldolase/adducin family protein</fullName>
    </submittedName>
</protein>
<dbReference type="RefSeq" id="WP_035190265.1">
    <property type="nucleotide sequence ID" value="NZ_CCCS020000001.1"/>
</dbReference>
<evidence type="ECO:0000256" key="1">
    <source>
        <dbReference type="ARBA" id="ARBA00022723"/>
    </source>
</evidence>
<dbReference type="EMBL" id="LT841305">
    <property type="protein sequence ID" value="SMH65137.1"/>
    <property type="molecule type" value="Genomic_DNA"/>
</dbReference>
<evidence type="ECO:0000256" key="2">
    <source>
        <dbReference type="ARBA" id="ARBA00023239"/>
    </source>
</evidence>
<dbReference type="SUPFAM" id="SSF53639">
    <property type="entry name" value="AraD/HMP-PK domain-like"/>
    <property type="match status" value="1"/>
</dbReference>
<gene>
    <name evidence="4" type="ORF">AFERRI_10143</name>
    <name evidence="5" type="ORF">AFERRI_11172</name>
</gene>
<dbReference type="Gene3D" id="3.40.225.10">
    <property type="entry name" value="Class II aldolase/adducin N-terminal domain"/>
    <property type="match status" value="1"/>
</dbReference>
<keyword evidence="1" id="KW-0479">Metal-binding</keyword>
<dbReference type="SMART" id="SM01007">
    <property type="entry name" value="Aldolase_II"/>
    <property type="match status" value="1"/>
</dbReference>
<name>A0A060UV84_9PROT</name>
<dbReference type="AlphaFoldDB" id="A0A060UV84"/>
<dbReference type="GO" id="GO:0046872">
    <property type="term" value="F:metal ion binding"/>
    <property type="evidence" value="ECO:0007669"/>
    <property type="project" value="UniProtKB-KW"/>
</dbReference>
<dbReference type="InterPro" id="IPR001303">
    <property type="entry name" value="Aldolase_II/adducin_N"/>
</dbReference>
<organism evidence="4">
    <name type="scientific">Acidithiobacillus ferrivorans</name>
    <dbReference type="NCBI Taxonomy" id="160808"/>
    <lineage>
        <taxon>Bacteria</taxon>
        <taxon>Pseudomonadati</taxon>
        <taxon>Pseudomonadota</taxon>
        <taxon>Acidithiobacillia</taxon>
        <taxon>Acidithiobacillales</taxon>
        <taxon>Acidithiobacillaceae</taxon>
        <taxon>Acidithiobacillus</taxon>
    </lineage>
</organism>